<organism evidence="1 2">
    <name type="scientific">Naganishia cerealis</name>
    <dbReference type="NCBI Taxonomy" id="610337"/>
    <lineage>
        <taxon>Eukaryota</taxon>
        <taxon>Fungi</taxon>
        <taxon>Dikarya</taxon>
        <taxon>Basidiomycota</taxon>
        <taxon>Agaricomycotina</taxon>
        <taxon>Tremellomycetes</taxon>
        <taxon>Filobasidiales</taxon>
        <taxon>Filobasidiaceae</taxon>
        <taxon>Naganishia</taxon>
    </lineage>
</organism>
<evidence type="ECO:0000313" key="1">
    <source>
        <dbReference type="EMBL" id="KAJ9100756.1"/>
    </source>
</evidence>
<comment type="caution">
    <text evidence="1">The sequence shown here is derived from an EMBL/GenBank/DDBJ whole genome shotgun (WGS) entry which is preliminary data.</text>
</comment>
<reference evidence="1" key="1">
    <citation type="submission" date="2023-04" db="EMBL/GenBank/DDBJ databases">
        <title>Draft Genome sequencing of Naganishia species isolated from polar environments using Oxford Nanopore Technology.</title>
        <authorList>
            <person name="Leo P."/>
            <person name="Venkateswaran K."/>
        </authorList>
    </citation>
    <scope>NUCLEOTIDE SEQUENCE</scope>
    <source>
        <strain evidence="1">MNA-CCFEE 5261</strain>
    </source>
</reference>
<keyword evidence="2" id="KW-1185">Reference proteome</keyword>
<evidence type="ECO:0000313" key="2">
    <source>
        <dbReference type="Proteomes" id="UP001241377"/>
    </source>
</evidence>
<dbReference type="Proteomes" id="UP001241377">
    <property type="component" value="Unassembled WGS sequence"/>
</dbReference>
<name>A0ACC2VPQ5_9TREE</name>
<sequence>MDRPLPDIGLTAISEPPENFYLDYVGITYPSAPVTGPGITGETTSVVDRDDPAYWRRRVREERKELEDDNERALSDLSRVRAWKDKLLSENRELIRDTARLKAEVSSLTASLNSVQAEVRRLKERYEGTRRVEVALEEELSASKAYTLANLRLTPSIRVQSPASLPLELLSNVAGFIAGGNNYGTLINFSLMSNRMWQETLPTLFETVVWNRDLQVKLINTLTMASL</sequence>
<protein>
    <submittedName>
        <fullName evidence="1">Uncharacterized protein</fullName>
    </submittedName>
</protein>
<accession>A0ACC2VPQ5</accession>
<proteinExistence type="predicted"/>
<dbReference type="EMBL" id="JASBWR010000062">
    <property type="protein sequence ID" value="KAJ9100756.1"/>
    <property type="molecule type" value="Genomic_DNA"/>
</dbReference>
<gene>
    <name evidence="1" type="ORF">QFC19_005495</name>
</gene>